<dbReference type="EC" id="2.7.1.170" evidence="2"/>
<dbReference type="RefSeq" id="WP_271091639.1">
    <property type="nucleotide sequence ID" value="NZ_JAPJZH010000015.1"/>
</dbReference>
<accession>A0ABT4VUC2</accession>
<dbReference type="SUPFAM" id="SSF53067">
    <property type="entry name" value="Actin-like ATPase domain"/>
    <property type="match status" value="1"/>
</dbReference>
<dbReference type="Proteomes" id="UP001148313">
    <property type="component" value="Unassembled WGS sequence"/>
</dbReference>
<dbReference type="Gene3D" id="3.30.420.40">
    <property type="match status" value="2"/>
</dbReference>
<dbReference type="PANTHER" id="PTHR30605">
    <property type="entry name" value="ANHYDRO-N-ACETYLMURAMIC ACID KINASE"/>
    <property type="match status" value="1"/>
</dbReference>
<protein>
    <recommendedName>
        <fullName evidence="2">Anhydro-N-acetylmuramic acid kinase</fullName>
        <ecNumber evidence="2">2.7.1.170</ecNumber>
    </recommendedName>
    <alternativeName>
        <fullName evidence="2">AnhMurNAc kinase</fullName>
    </alternativeName>
</protein>
<comment type="caution">
    <text evidence="3">The sequence shown here is derived from an EMBL/GenBank/DDBJ whole genome shotgun (WGS) entry which is preliminary data.</text>
</comment>
<proteinExistence type="inferred from homology"/>
<dbReference type="HAMAP" id="MF_01270">
    <property type="entry name" value="AnhMurNAc_kinase"/>
    <property type="match status" value="1"/>
</dbReference>
<dbReference type="NCBIfam" id="NF007141">
    <property type="entry name" value="PRK09585.1-5"/>
    <property type="match status" value="1"/>
</dbReference>
<keyword evidence="1 2" id="KW-0119">Carbohydrate metabolism</keyword>
<feature type="binding site" evidence="2">
    <location>
        <begin position="19"/>
        <end position="26"/>
    </location>
    <ligand>
        <name>ATP</name>
        <dbReference type="ChEBI" id="CHEBI:30616"/>
    </ligand>
</feature>
<evidence type="ECO:0000256" key="1">
    <source>
        <dbReference type="ARBA" id="ARBA00023277"/>
    </source>
</evidence>
<gene>
    <name evidence="2" type="primary">anmK</name>
    <name evidence="3" type="ORF">OOZ53_20740</name>
</gene>
<organism evidence="3 4">
    <name type="scientific">Hoeflea poritis</name>
    <dbReference type="NCBI Taxonomy" id="2993659"/>
    <lineage>
        <taxon>Bacteria</taxon>
        <taxon>Pseudomonadati</taxon>
        <taxon>Pseudomonadota</taxon>
        <taxon>Alphaproteobacteria</taxon>
        <taxon>Hyphomicrobiales</taxon>
        <taxon>Rhizobiaceae</taxon>
        <taxon>Hoeflea</taxon>
    </lineage>
</organism>
<comment type="pathway">
    <text evidence="2">Cell wall biogenesis; peptidoglycan recycling.</text>
</comment>
<comment type="pathway">
    <text evidence="2">Amino-sugar metabolism; 1,6-anhydro-N-acetylmuramate degradation.</text>
</comment>
<evidence type="ECO:0000313" key="3">
    <source>
        <dbReference type="EMBL" id="MDA4847800.1"/>
    </source>
</evidence>
<dbReference type="PANTHER" id="PTHR30605:SF0">
    <property type="entry name" value="ANHYDRO-N-ACETYLMURAMIC ACID KINASE"/>
    <property type="match status" value="1"/>
</dbReference>
<keyword evidence="2 3" id="KW-0808">Transferase</keyword>
<evidence type="ECO:0000256" key="2">
    <source>
        <dbReference type="HAMAP-Rule" id="MF_01270"/>
    </source>
</evidence>
<dbReference type="InterPro" id="IPR043129">
    <property type="entry name" value="ATPase_NBD"/>
</dbReference>
<evidence type="ECO:0000313" key="4">
    <source>
        <dbReference type="Proteomes" id="UP001148313"/>
    </source>
</evidence>
<keyword evidence="2" id="KW-0547">Nucleotide-binding</keyword>
<comment type="similarity">
    <text evidence="2">Belongs to the anhydro-N-acetylmuramic acid kinase family.</text>
</comment>
<reference evidence="3" key="1">
    <citation type="submission" date="2022-11" db="EMBL/GenBank/DDBJ databases">
        <title>Hoeflea poritis sp. nov., isolated from scleractinian coral Porites lutea.</title>
        <authorList>
            <person name="Zhang G."/>
            <person name="Wei Q."/>
            <person name="Cai L."/>
        </authorList>
    </citation>
    <scope>NUCLEOTIDE SEQUENCE</scope>
    <source>
        <strain evidence="3">E7-10</strain>
    </source>
</reference>
<keyword evidence="2 3" id="KW-0418">Kinase</keyword>
<comment type="catalytic activity">
    <reaction evidence="2">
        <text>1,6-anhydro-N-acetyl-beta-muramate + ATP + H2O = N-acetyl-D-muramate 6-phosphate + ADP + H(+)</text>
        <dbReference type="Rhea" id="RHEA:24952"/>
        <dbReference type="ChEBI" id="CHEBI:15377"/>
        <dbReference type="ChEBI" id="CHEBI:15378"/>
        <dbReference type="ChEBI" id="CHEBI:30616"/>
        <dbReference type="ChEBI" id="CHEBI:58690"/>
        <dbReference type="ChEBI" id="CHEBI:58722"/>
        <dbReference type="ChEBI" id="CHEBI:456216"/>
        <dbReference type="EC" id="2.7.1.170"/>
    </reaction>
</comment>
<keyword evidence="2" id="KW-0067">ATP-binding</keyword>
<dbReference type="InterPro" id="IPR005338">
    <property type="entry name" value="Anhydro_N_Ac-Mur_kinase"/>
</dbReference>
<dbReference type="GO" id="GO:0016301">
    <property type="term" value="F:kinase activity"/>
    <property type="evidence" value="ECO:0007669"/>
    <property type="project" value="UniProtKB-KW"/>
</dbReference>
<name>A0ABT4VUC2_9HYPH</name>
<sequence>MAVSKTGAEVKTAIGLMSGTSMDGIDVALIRSDGATIAERGPFLTVPYSPAFRRRLADGLETAKSIGRRGERPGALGALEEELTRLHAEAVFAYSRQSGIPLESVDLIGFHGQTVLHRPEKGLTVQIGDGKLLASETGLPVIHDMRAADMEAGGEGAPLAPAYHRALAASLDRPGPIVFVNIGGISNITLIGQNDELEAFDTGPGNALIDQWVETKAGIPFDQGGAIASEGQILRRLVDPYLQNDFFSDGSRRSLDRNDFLPPDPASADLEDGARSLARLTAEAIMKSMRSMREAPKTWIVCGGGRCNRMIMSDLSDLAASQNGTVLAAEDVGLNGDAIEAEAWAYLAIRAHYGLPLSWPTTTGCRKPVTGGVLAKPKEA</sequence>
<dbReference type="Pfam" id="PF03702">
    <property type="entry name" value="AnmK"/>
    <property type="match status" value="1"/>
</dbReference>
<comment type="function">
    <text evidence="2">Catalyzes the specific phosphorylation of 1,6-anhydro-N-acetylmuramic acid (anhMurNAc) with the simultaneous cleavage of the 1,6-anhydro ring, generating MurNAc-6-P. Is required for the utilization of anhMurNAc either imported from the medium or derived from its own cell wall murein, and thus plays a role in cell wall recycling.</text>
</comment>
<dbReference type="EMBL" id="JAPJZH010000015">
    <property type="protein sequence ID" value="MDA4847800.1"/>
    <property type="molecule type" value="Genomic_DNA"/>
</dbReference>
<keyword evidence="4" id="KW-1185">Reference proteome</keyword>